<dbReference type="Pfam" id="PF07618">
    <property type="entry name" value="DUF1580"/>
    <property type="match status" value="1"/>
</dbReference>
<proteinExistence type="predicted"/>
<dbReference type="EMBL" id="JAJKFT010000004">
    <property type="protein sequence ID" value="MCC9628670.1"/>
    <property type="molecule type" value="Genomic_DNA"/>
</dbReference>
<keyword evidence="3" id="KW-1185">Reference proteome</keyword>
<reference evidence="2" key="1">
    <citation type="submission" date="2021-11" db="EMBL/GenBank/DDBJ databases">
        <title>Genome sequence.</title>
        <authorList>
            <person name="Sun Q."/>
        </authorList>
    </citation>
    <scope>NUCLEOTIDE SEQUENCE</scope>
    <source>
        <strain evidence="2">JC732</strain>
    </source>
</reference>
<comment type="caution">
    <text evidence="2">The sequence shown here is derived from an EMBL/GenBank/DDBJ whole genome shotgun (WGS) entry which is preliminary data.</text>
</comment>
<sequence>MSIEISSESLLSFAEAARRLPGRPNISTLHRWRLHGIRGVKLESALIGGRRYTSVEALERFSMRMTSVAEGKPIPLRSERQRQKAIDRAMGKVCPRDFKSDRP</sequence>
<evidence type="ECO:0000313" key="2">
    <source>
        <dbReference type="EMBL" id="MCC9628670.1"/>
    </source>
</evidence>
<organism evidence="2 3">
    <name type="scientific">Blastopirellula sediminis</name>
    <dbReference type="NCBI Taxonomy" id="2894196"/>
    <lineage>
        <taxon>Bacteria</taxon>
        <taxon>Pseudomonadati</taxon>
        <taxon>Planctomycetota</taxon>
        <taxon>Planctomycetia</taxon>
        <taxon>Pirellulales</taxon>
        <taxon>Pirellulaceae</taxon>
        <taxon>Blastopirellula</taxon>
    </lineage>
</organism>
<evidence type="ECO:0000313" key="3">
    <source>
        <dbReference type="Proteomes" id="UP001139103"/>
    </source>
</evidence>
<dbReference type="Proteomes" id="UP001139103">
    <property type="component" value="Unassembled WGS sequence"/>
</dbReference>
<accession>A0A9X1MLX2</accession>
<protein>
    <submittedName>
        <fullName evidence="2">DUF1580 domain-containing protein</fullName>
    </submittedName>
</protein>
<gene>
    <name evidence="2" type="ORF">LOC68_09690</name>
</gene>
<evidence type="ECO:0000256" key="1">
    <source>
        <dbReference type="SAM" id="MobiDB-lite"/>
    </source>
</evidence>
<dbReference type="RefSeq" id="WP_230218104.1">
    <property type="nucleotide sequence ID" value="NZ_JAJKFT010000004.1"/>
</dbReference>
<name>A0A9X1MLX2_9BACT</name>
<dbReference type="AlphaFoldDB" id="A0A9X1MLX2"/>
<feature type="region of interest" description="Disordered" evidence="1">
    <location>
        <begin position="79"/>
        <end position="103"/>
    </location>
</feature>
<dbReference type="InterPro" id="IPR011474">
    <property type="entry name" value="DUF1580"/>
</dbReference>